<feature type="transmembrane region" description="Helical" evidence="1">
    <location>
        <begin position="130"/>
        <end position="151"/>
    </location>
</feature>
<name>A0A221T271_9DEIO</name>
<evidence type="ECO:0000313" key="2">
    <source>
        <dbReference type="EMBL" id="ASN82960.1"/>
    </source>
</evidence>
<feature type="transmembrane region" description="Helical" evidence="1">
    <location>
        <begin position="191"/>
        <end position="211"/>
    </location>
</feature>
<dbReference type="KEGG" id="dfc:DFI_17395"/>
<feature type="transmembrane region" description="Helical" evidence="1">
    <location>
        <begin position="75"/>
        <end position="93"/>
    </location>
</feature>
<gene>
    <name evidence="2" type="ORF">DFI_17395</name>
</gene>
<reference evidence="2 3" key="1">
    <citation type="submission" date="2017-05" db="EMBL/GenBank/DDBJ databases">
        <title>The complete genome sequence of Deinococcus ficus isolated from the rhizosphere of the Ficus religiosa L. in Taiwan.</title>
        <authorList>
            <person name="Wu K.-M."/>
            <person name="Liao T.-L."/>
            <person name="Liu Y.-M."/>
            <person name="Young C.-C."/>
            <person name="Tsai S.-F."/>
        </authorList>
    </citation>
    <scope>NUCLEOTIDE SEQUENCE [LARGE SCALE GENOMIC DNA]</scope>
    <source>
        <strain evidence="2 3">CC-FR2-10</strain>
        <plasmid evidence="3">pdfi2</plasmid>
    </source>
</reference>
<protein>
    <submittedName>
        <fullName evidence="2">DUF1275 family protein</fullName>
    </submittedName>
</protein>
<keyword evidence="1" id="KW-0472">Membrane</keyword>
<dbReference type="EMBL" id="CP021083">
    <property type="protein sequence ID" value="ASN82960.1"/>
    <property type="molecule type" value="Genomic_DNA"/>
</dbReference>
<dbReference type="PANTHER" id="PTHR37314:SF4">
    <property type="entry name" value="UPF0700 TRANSMEMBRANE PROTEIN YOAK"/>
    <property type="match status" value="1"/>
</dbReference>
<evidence type="ECO:0000313" key="3">
    <source>
        <dbReference type="Proteomes" id="UP000259030"/>
    </source>
</evidence>
<keyword evidence="1" id="KW-1133">Transmembrane helix</keyword>
<keyword evidence="2" id="KW-0614">Plasmid</keyword>
<evidence type="ECO:0000256" key="1">
    <source>
        <dbReference type="SAM" id="Phobius"/>
    </source>
</evidence>
<dbReference type="PANTHER" id="PTHR37314">
    <property type="entry name" value="SLR0142 PROTEIN"/>
    <property type="match status" value="1"/>
</dbReference>
<keyword evidence="3" id="KW-1185">Reference proteome</keyword>
<geneLocation type="plasmid" evidence="3">
    <name>pdfi2</name>
</geneLocation>
<feature type="transmembrane region" description="Helical" evidence="1">
    <location>
        <begin position="163"/>
        <end position="185"/>
    </location>
</feature>
<feature type="transmembrane region" description="Helical" evidence="1">
    <location>
        <begin position="48"/>
        <end position="69"/>
    </location>
</feature>
<dbReference type="Pfam" id="PF06912">
    <property type="entry name" value="DUF1275"/>
    <property type="match status" value="1"/>
</dbReference>
<sequence length="214" mass="22051">MTLAGVAGFVDAVGATLLGGLFVSFMSGNTTTAGLSLGQGGWTRALHAGLPVPLYVLGAVCGTLLLGQAGRRARPLAFLLTAVFLSLFGLLAHASPETEWKQGPVATSLLVFPMGVMNAMLRSVGRTSVGLTYITGSLSSFAETLAGFLAGQGGPGDRRKLRLYGGLWLSFFLGAALGGLTVLHWSVRAVAVPVLLLLVLAAVTLRGELLANDR</sequence>
<accession>A0A221T271</accession>
<feature type="transmembrane region" description="Helical" evidence="1">
    <location>
        <begin position="6"/>
        <end position="27"/>
    </location>
</feature>
<dbReference type="AlphaFoldDB" id="A0A221T271"/>
<dbReference type="Proteomes" id="UP000259030">
    <property type="component" value="Plasmid pDFI2"/>
</dbReference>
<proteinExistence type="predicted"/>
<dbReference type="RefSeq" id="WP_051307503.1">
    <property type="nucleotide sequence ID" value="NZ_CP021083.1"/>
</dbReference>
<keyword evidence="1" id="KW-0812">Transmembrane</keyword>
<dbReference type="InterPro" id="IPR010699">
    <property type="entry name" value="DUF1275"/>
</dbReference>
<organism evidence="2 3">
    <name type="scientific">Deinococcus ficus</name>
    <dbReference type="NCBI Taxonomy" id="317577"/>
    <lineage>
        <taxon>Bacteria</taxon>
        <taxon>Thermotogati</taxon>
        <taxon>Deinococcota</taxon>
        <taxon>Deinococci</taxon>
        <taxon>Deinococcales</taxon>
        <taxon>Deinococcaceae</taxon>
        <taxon>Deinococcus</taxon>
    </lineage>
</organism>